<feature type="coiled-coil region" evidence="1">
    <location>
        <begin position="10"/>
        <end position="37"/>
    </location>
</feature>
<evidence type="ECO:0000256" key="1">
    <source>
        <dbReference type="SAM" id="Coils"/>
    </source>
</evidence>
<dbReference type="EMBL" id="JAZAVK010000089">
    <property type="protein sequence ID" value="KAK7424638.1"/>
    <property type="molecule type" value="Genomic_DNA"/>
</dbReference>
<dbReference type="SUPFAM" id="SSF57997">
    <property type="entry name" value="Tropomyosin"/>
    <property type="match status" value="1"/>
</dbReference>
<reference evidence="2 3" key="1">
    <citation type="journal article" date="2025" name="Microbiol. Resour. Announc.">
        <title>Draft genome sequences for Neonectria magnoliae and Neonectria punicea, canker pathogens of Liriodendron tulipifera and Acer saccharum in West Virginia.</title>
        <authorList>
            <person name="Petronek H.M."/>
            <person name="Kasson M.T."/>
            <person name="Metheny A.M."/>
            <person name="Stauder C.M."/>
            <person name="Lovett B."/>
            <person name="Lynch S.C."/>
            <person name="Garnas J.R."/>
            <person name="Kasson L.R."/>
            <person name="Stajich J.E."/>
        </authorList>
    </citation>
    <scope>NUCLEOTIDE SEQUENCE [LARGE SCALE GENOMIC DNA]</scope>
    <source>
        <strain evidence="2 3">NRRL 64651</strain>
    </source>
</reference>
<comment type="caution">
    <text evidence="2">The sequence shown here is derived from an EMBL/GenBank/DDBJ whole genome shotgun (WGS) entry which is preliminary data.</text>
</comment>
<organism evidence="2 3">
    <name type="scientific">Neonectria magnoliae</name>
    <dbReference type="NCBI Taxonomy" id="2732573"/>
    <lineage>
        <taxon>Eukaryota</taxon>
        <taxon>Fungi</taxon>
        <taxon>Dikarya</taxon>
        <taxon>Ascomycota</taxon>
        <taxon>Pezizomycotina</taxon>
        <taxon>Sordariomycetes</taxon>
        <taxon>Hypocreomycetidae</taxon>
        <taxon>Hypocreales</taxon>
        <taxon>Nectriaceae</taxon>
        <taxon>Neonectria</taxon>
    </lineage>
</organism>
<protein>
    <submittedName>
        <fullName evidence="2">Uncharacterized protein</fullName>
    </submittedName>
</protein>
<proteinExistence type="predicted"/>
<name>A0ABR1HVC4_9HYPO</name>
<keyword evidence="3" id="KW-1185">Reference proteome</keyword>
<keyword evidence="1" id="KW-0175">Coiled coil</keyword>
<sequence length="95" mass="10424">MEQEALRKDLDGSNDRARTAEQLLADMESRLVQTCQELVTKTSETVTAVNRVTQDLEASQLQATEAQLGIGTLESVKDMVQTALANVQDQLKSSE</sequence>
<evidence type="ECO:0000313" key="3">
    <source>
        <dbReference type="Proteomes" id="UP001498421"/>
    </source>
</evidence>
<accession>A0ABR1HVC4</accession>
<gene>
    <name evidence="2" type="ORF">QQZ08_008521</name>
</gene>
<dbReference type="Proteomes" id="UP001498421">
    <property type="component" value="Unassembled WGS sequence"/>
</dbReference>
<evidence type="ECO:0000313" key="2">
    <source>
        <dbReference type="EMBL" id="KAK7424638.1"/>
    </source>
</evidence>